<dbReference type="PANTHER" id="PTHR40274:SF3">
    <property type="entry name" value="VIRGINIAMYCIN B LYASE"/>
    <property type="match status" value="1"/>
</dbReference>
<sequence>MSSRTRSKQRLLTKPRRSVLALAAVGAITAAAMPAAEAAPQAGDNPIVEYGPVPASLPIGGVCEVEYHNGKLWIEQYLSSEITSYDLATGEYESFPTPQPLSVPGGMDIDDKGNYWMPGVTNNSLIRFSTDTGTYKQFPLPWNNAFSTTIGKTPVNVGTVLSNDVAIGPDGAVWFTAGGLNSIGRFDPETETFSRYKVPGEIGGQVHSLFGIIKPGPGRTVVFNMPQMNKIGTIDVDTKEIKQYTMPTPLSWPTGIRTARDGTIWVGQGLGMNLAQVFPETGKVKEYPLLGPDGLLTSVMKNLEIGSIGNPLPMLGPVVEGRDGNIYAMVAFASPALLGNQVLKFDPRTGEATMWPTPSPVSYPCDINPGKDGTLWFGELVSQKIGRIDVPAPSEAQ</sequence>
<dbReference type="EMBL" id="QGUI02000008">
    <property type="protein sequence ID" value="MFO7190925.1"/>
    <property type="molecule type" value="Genomic_DNA"/>
</dbReference>
<dbReference type="Gene3D" id="2.130.10.10">
    <property type="entry name" value="YVTN repeat-like/Quinoprotein amine dehydrogenase"/>
    <property type="match status" value="2"/>
</dbReference>
<reference evidence="2 3" key="1">
    <citation type="journal article" date="2021" name="BMC Genomics">
        <title>Genome-resolved metagenome and metatranscriptome analyses of thermophilic composting reveal key bacterial players and their metabolic interactions.</title>
        <authorList>
            <person name="Braga L.P.P."/>
            <person name="Pereira R.V."/>
            <person name="Martins L.F."/>
            <person name="Moura L.M.S."/>
            <person name="Sanchez F.B."/>
            <person name="Patane J.S.L."/>
            <person name="da Silva A.M."/>
            <person name="Setubal J.C."/>
        </authorList>
    </citation>
    <scope>NUCLEOTIDE SEQUENCE [LARGE SCALE GENOMIC DNA]</scope>
    <source>
        <strain evidence="2">ZC4RG45</strain>
    </source>
</reference>
<evidence type="ECO:0008006" key="4">
    <source>
        <dbReference type="Google" id="ProtNLM"/>
    </source>
</evidence>
<dbReference type="InterPro" id="IPR015943">
    <property type="entry name" value="WD40/YVTN_repeat-like_dom_sf"/>
</dbReference>
<dbReference type="SUPFAM" id="SSF101898">
    <property type="entry name" value="NHL repeat"/>
    <property type="match status" value="1"/>
</dbReference>
<gene>
    <name evidence="2" type="ORF">DIU77_001585</name>
</gene>
<comment type="caution">
    <text evidence="2">The sequence shown here is derived from an EMBL/GenBank/DDBJ whole genome shotgun (WGS) entry which is preliminary data.</text>
</comment>
<feature type="chain" id="PRO_5044832216" description="Virginiamycin B lyase" evidence="1">
    <location>
        <begin position="39"/>
        <end position="397"/>
    </location>
</feature>
<dbReference type="InterPro" id="IPR051344">
    <property type="entry name" value="Vgb"/>
</dbReference>
<dbReference type="Proteomes" id="UP000249324">
    <property type="component" value="Unassembled WGS sequence"/>
</dbReference>
<dbReference type="Pfam" id="PF24684">
    <property type="entry name" value="Vgb_lyase"/>
    <property type="match status" value="1"/>
</dbReference>
<dbReference type="InterPro" id="IPR006311">
    <property type="entry name" value="TAT_signal"/>
</dbReference>
<feature type="signal peptide" evidence="1">
    <location>
        <begin position="1"/>
        <end position="38"/>
    </location>
</feature>
<evidence type="ECO:0000313" key="2">
    <source>
        <dbReference type="EMBL" id="MFO7190925.1"/>
    </source>
</evidence>
<evidence type="ECO:0000256" key="1">
    <source>
        <dbReference type="SAM" id="SignalP"/>
    </source>
</evidence>
<evidence type="ECO:0000313" key="3">
    <source>
        <dbReference type="Proteomes" id="UP000249324"/>
    </source>
</evidence>
<organism evidence="2 3">
    <name type="scientific">Thermocrispum agreste</name>
    <dbReference type="NCBI Taxonomy" id="37925"/>
    <lineage>
        <taxon>Bacteria</taxon>
        <taxon>Bacillati</taxon>
        <taxon>Actinomycetota</taxon>
        <taxon>Actinomycetes</taxon>
        <taxon>Pseudonocardiales</taxon>
        <taxon>Pseudonocardiaceae</taxon>
        <taxon>Thermocrispum</taxon>
    </lineage>
</organism>
<proteinExistence type="predicted"/>
<dbReference type="AlphaFoldDB" id="A0ABD6FAA2"/>
<keyword evidence="1" id="KW-0732">Signal</keyword>
<name>A0ABD6FAA2_9PSEU</name>
<dbReference type="PANTHER" id="PTHR40274">
    <property type="entry name" value="VIRGINIAMYCIN B LYASE"/>
    <property type="match status" value="1"/>
</dbReference>
<dbReference type="PROSITE" id="PS51318">
    <property type="entry name" value="TAT"/>
    <property type="match status" value="1"/>
</dbReference>
<accession>A0ABD6FAA2</accession>
<protein>
    <recommendedName>
        <fullName evidence="4">Virginiamycin B lyase</fullName>
    </recommendedName>
</protein>